<gene>
    <name evidence="1" type="ORF">ENJ61_04150</name>
</gene>
<organism evidence="1">
    <name type="scientific">Aquifex aeolicus</name>
    <dbReference type="NCBI Taxonomy" id="63363"/>
    <lineage>
        <taxon>Bacteria</taxon>
        <taxon>Pseudomonadati</taxon>
        <taxon>Aquificota</taxon>
        <taxon>Aquificia</taxon>
        <taxon>Aquificales</taxon>
        <taxon>Aquificaceae</taxon>
        <taxon>Aquifex</taxon>
    </lineage>
</organism>
<reference evidence="1" key="1">
    <citation type="journal article" date="2020" name="mSystems">
        <title>Genome- and Community-Level Interaction Insights into Carbon Utilization and Element Cycling Functions of Hydrothermarchaeota in Hydrothermal Sediment.</title>
        <authorList>
            <person name="Zhou Z."/>
            <person name="Liu Y."/>
            <person name="Xu W."/>
            <person name="Pan J."/>
            <person name="Luo Z.H."/>
            <person name="Li M."/>
        </authorList>
    </citation>
    <scope>NUCLEOTIDE SEQUENCE [LARGE SCALE GENOMIC DNA]</scope>
    <source>
        <strain evidence="1">HyVt-501</strain>
    </source>
</reference>
<comment type="caution">
    <text evidence="1">The sequence shown here is derived from an EMBL/GenBank/DDBJ whole genome shotgun (WGS) entry which is preliminary data.</text>
</comment>
<dbReference type="Proteomes" id="UP000885792">
    <property type="component" value="Unassembled WGS sequence"/>
</dbReference>
<accession>A0A7C5QEI3</accession>
<proteinExistence type="predicted"/>
<name>A0A7C5QEI3_AQUAO</name>
<dbReference type="EMBL" id="DRNB01000152">
    <property type="protein sequence ID" value="HHJ64081.1"/>
    <property type="molecule type" value="Genomic_DNA"/>
</dbReference>
<evidence type="ECO:0000313" key="1">
    <source>
        <dbReference type="EMBL" id="HHJ64081.1"/>
    </source>
</evidence>
<protein>
    <submittedName>
        <fullName evidence="1">Uncharacterized protein</fullName>
    </submittedName>
</protein>
<sequence length="137" mass="15983">MKLFRIEVRSYEDRFQIWFAGREDATDEEFGEAVASSLLKVFGELGDTLEDSPQVRKDYPLFVLLGEESFYREMEARGFRRLEADVSLKGDSYSVLWETPEGVRRLTPREEEGELERFLINAGVERSEEDPDRLMFG</sequence>
<dbReference type="AlphaFoldDB" id="A0A7C5QEI3"/>